<proteinExistence type="inferred from homology"/>
<reference evidence="8" key="1">
    <citation type="submission" date="2021-12" db="EMBL/GenBank/DDBJ databases">
        <title>Curvularia clavata genome.</title>
        <authorList>
            <person name="Cao Y."/>
        </authorList>
    </citation>
    <scope>NUCLEOTIDE SEQUENCE</scope>
    <source>
        <strain evidence="8">Yc1106</strain>
    </source>
</reference>
<dbReference type="Gene3D" id="3.90.1750.10">
    <property type="entry name" value="Hect, E3 ligase catalytic domains"/>
    <property type="match status" value="1"/>
</dbReference>
<dbReference type="Pfam" id="PF25579">
    <property type="entry name" value="TPR_TRIP12_N"/>
    <property type="match status" value="1"/>
</dbReference>
<feature type="region of interest" description="Disordered" evidence="6">
    <location>
        <begin position="1086"/>
        <end position="1242"/>
    </location>
</feature>
<feature type="compositionally biased region" description="Polar residues" evidence="6">
    <location>
        <begin position="99"/>
        <end position="120"/>
    </location>
</feature>
<name>A0A9Q9DVQ0_CURCL</name>
<dbReference type="EC" id="2.3.2.26" evidence="3"/>
<evidence type="ECO:0000256" key="1">
    <source>
        <dbReference type="ARBA" id="ARBA00000885"/>
    </source>
</evidence>
<dbReference type="GO" id="GO:0016607">
    <property type="term" value="C:nuclear speck"/>
    <property type="evidence" value="ECO:0007669"/>
    <property type="project" value="TreeGrafter"/>
</dbReference>
<dbReference type="Gene3D" id="3.30.2160.10">
    <property type="entry name" value="Hect, E3 ligase catalytic domain"/>
    <property type="match status" value="1"/>
</dbReference>
<feature type="region of interest" description="Disordered" evidence="6">
    <location>
        <begin position="749"/>
        <end position="843"/>
    </location>
</feature>
<dbReference type="GO" id="GO:0061630">
    <property type="term" value="F:ubiquitin protein ligase activity"/>
    <property type="evidence" value="ECO:0007669"/>
    <property type="project" value="UniProtKB-EC"/>
</dbReference>
<dbReference type="VEuPathDB" id="FungiDB:yc1106_06930"/>
<evidence type="ECO:0000313" key="9">
    <source>
        <dbReference type="Proteomes" id="UP001056012"/>
    </source>
</evidence>
<dbReference type="PANTHER" id="PTHR45670:SF1">
    <property type="entry name" value="E3 UBIQUITIN-PROTEIN LIGASE HECTD1"/>
    <property type="match status" value="1"/>
</dbReference>
<evidence type="ECO:0000256" key="2">
    <source>
        <dbReference type="ARBA" id="ARBA00006331"/>
    </source>
</evidence>
<sequence>MSSRVTRSQRRQSANNSINNSDNPPPTTSSQPPPTPTATRKRKSAASDHSPPQLDNTVALPPRGARNKRSKIDSQDPPPQQKTRSTKAKGKAAAAAVAMSSTGSVPSASSHGRVLTETSPPSYPIDEKSTPQSSKRSRGVRKSGADSSRRHPKPSSHTDPDADTPSASRRSSRKSNKMETDTNMDDAPPAGLEDDARHSGDDHSSDDEHADDHRNRYDHDEDEDDDDDDDDDDDEEEGDDDDDDDPFTSGFLGRNSHSLSALRQLTGIMAGTTQRLRGILEQLRSPDDSVQLIALNELSEVLLISTEDNLAGHFSPDAYVKELVKLMQPNEFTMEENPEIMLLACRCLANLMEALPQATANVVYGGAVPVLCSKLLEINFIDLAEQCLSTLEKISVEFPGVIVREGGLTACLTFLDFFATSTQRTAVTTAANCCRNIPEDSFPVVRDVMPILENILNNNDQKVVEQGCICVSRIVQSFKQHESKLEELVSPGLLQAILRLLLPGTTNLIGANIHTMFLQVLAYTAKASPRLSAELLKMNVVDTLYQILTGVSPPSGTEDVAAKIDSVVIMQALIHRPKDQVFETLNVICELLPDVPQQGLSYLDDLFDAGYPGDDLLPLSSSNKKTTNEKRVQLLEGCKPEVKRFAVILLPTLTDAYSSTVNLSVRQKVLTAHLKMLSNLDIDILEEALRPVPYASHLASIFTQQDHPSLVTYALQAAELLLKRLESIYRYQFYREGVISEIQQLGNRPCKTLDGRTKEPKSTSGVTMTTSGDSAASSAEPEVEPEANNLNEGDDMEMGSDGEGDEVDLDEDPHESSQNRDEDDESDSSSSSDDQREPPPMPNIEDIITLRAKKFIEAHEKDSDKPTRDKATAVLDDLKMLANEIKACSSKGTTTNNYMNLFTRLASYFEGDALESITSYELKSSKIVEVLLEVFSKPISSKDVDPRPIFLEAFMGGSSQSKIKTASTASPATPFSVLVHKLQDLLSRSEHFDVITVHQNMYDSRGSATSMLAKQLRLKLVADEDSGIPKTYRNIMVSIHAIATFKALDDYLRPRISLADRPRPPQPRDQFARDQFEAMYAQALAEGRAPPPPRTPSDPASRAPKKSSRSKPGPPESPQPGPSSATREKTRRSSRRQQNPPLPPPPPPPAMPRSNSSQDPVECADEAQLSDPESMDEDSALNAIVDDLEEDLDEDMPDPSAVSVEVASTGKATAHQEDGTRIATPVQGTPMAKPPSEARTPASRLSALLQSSAMRQSLGGAASALSYAAAVQSTPQDWHIEFSVNDQPLSNETTIYRAVHFTRPQPSEGPQRSVWNGIHTIKFKRVQGPPPSESSSLTPPPESKSEASGMPASLDQHPVTSGILRLLSILHGLNSHLDDILLANKEQIKVNAEPLSQFVNTKLTAKLNRQLEEPLIVASNCLPSWSEDLARFYPFLFPFETRHLFLQSTSFGYSRSMTRWQNSQPTSDSRSDRHRDERPFLGRLQRQKVRISRSRILESAMKVMQLYGHSASVLEVEYFEEVGTGLGPTLEFYSTVSREFSKKKLKLWRENESNDDDEYAFGKRGLYPAPMSEEEANSENGEKRLELFKVLGKFVARSMLDSRIIDISFNPTFFRISDGSSSAVVPSLGAIKTVDEGLAKSLLLLKQFADAKKKVEDSDMSPEEKALALQEIVIHDCKVEDLALDFTLPGYESIELIENGANTPVTIDNVDTYVDKVIDFTLGSGVERQANAFREGFTEVFPYSALKAFTPDELVMLFGRTDEDWSLETLMDSIKADHGYNLDSKSVRNLLATMSEFNAQERRDFLQFITGSPKLPIGGFKALTPMFTVVCKPSEPPFTSDDYLPSVMTCVNYLKMPDYSSIEVLREKLSVAIREGQGAFHLS</sequence>
<dbReference type="PANTHER" id="PTHR45670">
    <property type="entry name" value="E3 UBIQUITIN-PROTEIN LIGASE TRIP12"/>
    <property type="match status" value="1"/>
</dbReference>
<evidence type="ECO:0000313" key="8">
    <source>
        <dbReference type="EMBL" id="USP79656.1"/>
    </source>
</evidence>
<dbReference type="Pfam" id="PF00632">
    <property type="entry name" value="HECT"/>
    <property type="match status" value="1"/>
</dbReference>
<feature type="compositionally biased region" description="Acidic residues" evidence="6">
    <location>
        <begin position="220"/>
        <end position="246"/>
    </location>
</feature>
<dbReference type="InterPro" id="IPR016024">
    <property type="entry name" value="ARM-type_fold"/>
</dbReference>
<feature type="compositionally biased region" description="Pro residues" evidence="6">
    <location>
        <begin position="23"/>
        <end position="36"/>
    </location>
</feature>
<dbReference type="GO" id="GO:0000209">
    <property type="term" value="P:protein polyubiquitination"/>
    <property type="evidence" value="ECO:0007669"/>
    <property type="project" value="TreeGrafter"/>
</dbReference>
<dbReference type="SMART" id="SM00119">
    <property type="entry name" value="HECTc"/>
    <property type="match status" value="1"/>
</dbReference>
<dbReference type="SUPFAM" id="SSF56204">
    <property type="entry name" value="Hect, E3 ligase catalytic domain"/>
    <property type="match status" value="1"/>
</dbReference>
<comment type="similarity">
    <text evidence="2">Belongs to the UPL family. K-HECT subfamily.</text>
</comment>
<dbReference type="GO" id="GO:0043161">
    <property type="term" value="P:proteasome-mediated ubiquitin-dependent protein catabolic process"/>
    <property type="evidence" value="ECO:0007669"/>
    <property type="project" value="TreeGrafter"/>
</dbReference>
<evidence type="ECO:0000256" key="5">
    <source>
        <dbReference type="ARBA" id="ARBA00022786"/>
    </source>
</evidence>
<feature type="compositionally biased region" description="Pro residues" evidence="6">
    <location>
        <begin position="1140"/>
        <end position="1151"/>
    </location>
</feature>
<dbReference type="OrthoDB" id="423283at2759"/>
<dbReference type="Gene3D" id="1.25.10.10">
    <property type="entry name" value="Leucine-rich Repeat Variant"/>
    <property type="match status" value="1"/>
</dbReference>
<evidence type="ECO:0000256" key="3">
    <source>
        <dbReference type="ARBA" id="ARBA00012485"/>
    </source>
</evidence>
<feature type="region of interest" description="Disordered" evidence="6">
    <location>
        <begin position="1"/>
        <end position="255"/>
    </location>
</feature>
<evidence type="ECO:0000259" key="7">
    <source>
        <dbReference type="SMART" id="SM00119"/>
    </source>
</evidence>
<dbReference type="EMBL" id="CP089278">
    <property type="protein sequence ID" value="USP79656.1"/>
    <property type="molecule type" value="Genomic_DNA"/>
</dbReference>
<feature type="region of interest" description="Disordered" evidence="6">
    <location>
        <begin position="1457"/>
        <end position="1479"/>
    </location>
</feature>
<keyword evidence="9" id="KW-1185">Reference proteome</keyword>
<dbReference type="Gene3D" id="3.30.2410.10">
    <property type="entry name" value="Hect, E3 ligase catalytic domain"/>
    <property type="match status" value="1"/>
</dbReference>
<feature type="compositionally biased region" description="Polar residues" evidence="6">
    <location>
        <begin position="1457"/>
        <end position="1466"/>
    </location>
</feature>
<feature type="region of interest" description="Disordered" evidence="6">
    <location>
        <begin position="1324"/>
        <end position="1354"/>
    </location>
</feature>
<keyword evidence="4" id="KW-0808">Transferase</keyword>
<evidence type="ECO:0000256" key="6">
    <source>
        <dbReference type="SAM" id="MobiDB-lite"/>
    </source>
</evidence>
<protein>
    <recommendedName>
        <fullName evidence="3">HECT-type E3 ubiquitin transferase</fullName>
        <ecNumber evidence="3">2.3.2.26</ecNumber>
    </recommendedName>
</protein>
<feature type="compositionally biased region" description="Pro residues" evidence="6">
    <location>
        <begin position="1112"/>
        <end position="1121"/>
    </location>
</feature>
<dbReference type="InterPro" id="IPR045322">
    <property type="entry name" value="HECTD1/TRIP12-like"/>
</dbReference>
<accession>A0A9Q9DVQ0</accession>
<gene>
    <name evidence="8" type="ORF">yc1106_06930</name>
</gene>
<feature type="compositionally biased region" description="Basic and acidic residues" evidence="6">
    <location>
        <begin position="1469"/>
        <end position="1479"/>
    </location>
</feature>
<dbReference type="Proteomes" id="UP001056012">
    <property type="component" value="Chromosome 5"/>
</dbReference>
<organism evidence="8 9">
    <name type="scientific">Curvularia clavata</name>
    <dbReference type="NCBI Taxonomy" id="95742"/>
    <lineage>
        <taxon>Eukaryota</taxon>
        <taxon>Fungi</taxon>
        <taxon>Dikarya</taxon>
        <taxon>Ascomycota</taxon>
        <taxon>Pezizomycotina</taxon>
        <taxon>Dothideomycetes</taxon>
        <taxon>Pleosporomycetidae</taxon>
        <taxon>Pleosporales</taxon>
        <taxon>Pleosporineae</taxon>
        <taxon>Pleosporaceae</taxon>
        <taxon>Curvularia</taxon>
    </lineage>
</organism>
<dbReference type="InterPro" id="IPR057948">
    <property type="entry name" value="TPR_TRIP12_N"/>
</dbReference>
<feature type="compositionally biased region" description="Pro residues" evidence="6">
    <location>
        <begin position="1328"/>
        <end position="1342"/>
    </location>
</feature>
<dbReference type="CDD" id="cd00078">
    <property type="entry name" value="HECTc"/>
    <property type="match status" value="1"/>
</dbReference>
<feature type="compositionally biased region" description="Basic and acidic residues" evidence="6">
    <location>
        <begin position="194"/>
        <end position="219"/>
    </location>
</feature>
<dbReference type="InterPro" id="IPR000569">
    <property type="entry name" value="HECT_dom"/>
</dbReference>
<dbReference type="InterPro" id="IPR035983">
    <property type="entry name" value="Hect_E3_ubiquitin_ligase"/>
</dbReference>
<comment type="catalytic activity">
    <reaction evidence="1">
        <text>S-ubiquitinyl-[E2 ubiquitin-conjugating enzyme]-L-cysteine + [acceptor protein]-L-lysine = [E2 ubiquitin-conjugating enzyme]-L-cysteine + N(6)-ubiquitinyl-[acceptor protein]-L-lysine.</text>
        <dbReference type="EC" id="2.3.2.26"/>
    </reaction>
</comment>
<feature type="domain" description="HECT" evidence="7">
    <location>
        <begin position="1498"/>
        <end position="1883"/>
    </location>
</feature>
<feature type="compositionally biased region" description="Acidic residues" evidence="6">
    <location>
        <begin position="1186"/>
        <end position="1197"/>
    </location>
</feature>
<keyword evidence="5" id="KW-0833">Ubl conjugation pathway</keyword>
<feature type="compositionally biased region" description="Basic and acidic residues" evidence="6">
    <location>
        <begin position="751"/>
        <end position="761"/>
    </location>
</feature>
<dbReference type="InterPro" id="IPR011989">
    <property type="entry name" value="ARM-like"/>
</dbReference>
<dbReference type="SUPFAM" id="SSF48371">
    <property type="entry name" value="ARM repeat"/>
    <property type="match status" value="1"/>
</dbReference>
<evidence type="ECO:0000256" key="4">
    <source>
        <dbReference type="ARBA" id="ARBA00022679"/>
    </source>
</evidence>
<feature type="compositionally biased region" description="Polar residues" evidence="6">
    <location>
        <begin position="762"/>
        <end position="773"/>
    </location>
</feature>
<feature type="compositionally biased region" description="Acidic residues" evidence="6">
    <location>
        <begin position="792"/>
        <end position="813"/>
    </location>
</feature>
<feature type="compositionally biased region" description="Low complexity" evidence="6">
    <location>
        <begin position="1"/>
        <end position="22"/>
    </location>
</feature>